<organism evidence="3 4">
    <name type="scientific">Corynebacterium renale</name>
    <dbReference type="NCBI Taxonomy" id="1724"/>
    <lineage>
        <taxon>Bacteria</taxon>
        <taxon>Bacillati</taxon>
        <taxon>Actinomycetota</taxon>
        <taxon>Actinomycetes</taxon>
        <taxon>Mycobacteriales</taxon>
        <taxon>Corynebacteriaceae</taxon>
        <taxon>Corynebacterium</taxon>
    </lineage>
</organism>
<dbReference type="RefSeq" id="WP_053072713.1">
    <property type="nucleotide sequence ID" value="NZ_LDYE01000006.1"/>
</dbReference>
<evidence type="ECO:0000256" key="1">
    <source>
        <dbReference type="SAM" id="MobiDB-lite"/>
    </source>
</evidence>
<dbReference type="STRING" id="1724.GCA_001044175_01520"/>
<dbReference type="Proteomes" id="UP000221653">
    <property type="component" value="Unassembled WGS sequence"/>
</dbReference>
<comment type="caution">
    <text evidence="3">The sequence shown here is derived from an EMBL/GenBank/DDBJ whole genome shotgun (WGS) entry which is preliminary data.</text>
</comment>
<reference evidence="3 4" key="1">
    <citation type="submission" date="2017-10" db="EMBL/GenBank/DDBJ databases">
        <title>Sequencing the genomes of 1000 actinobacteria strains.</title>
        <authorList>
            <person name="Klenk H.-P."/>
        </authorList>
    </citation>
    <scope>NUCLEOTIDE SEQUENCE [LARGE SCALE GENOMIC DNA]</scope>
    <source>
        <strain evidence="3 4">DSM 20688</strain>
    </source>
</reference>
<dbReference type="InterPro" id="IPR023840">
    <property type="entry name" value="T7SS_Rv3446c"/>
</dbReference>
<dbReference type="NCBIfam" id="TIGR03931">
    <property type="entry name" value="T7SS_Rv3446c"/>
    <property type="match status" value="1"/>
</dbReference>
<feature type="region of interest" description="Disordered" evidence="1">
    <location>
        <begin position="176"/>
        <end position="218"/>
    </location>
</feature>
<feature type="compositionally biased region" description="Low complexity" evidence="1">
    <location>
        <begin position="183"/>
        <end position="216"/>
    </location>
</feature>
<protein>
    <submittedName>
        <fullName evidence="3">Type VII secretion-associated protein (TIGR03931 family)</fullName>
    </submittedName>
</protein>
<evidence type="ECO:0000313" key="4">
    <source>
        <dbReference type="Proteomes" id="UP000221653"/>
    </source>
</evidence>
<dbReference type="AlphaFoldDB" id="A0A2A9DLF0"/>
<dbReference type="EMBL" id="PDJF01000001">
    <property type="protein sequence ID" value="PFG27196.1"/>
    <property type="molecule type" value="Genomic_DNA"/>
</dbReference>
<proteinExistence type="predicted"/>
<keyword evidence="2" id="KW-1133">Transmembrane helix</keyword>
<keyword evidence="2" id="KW-0472">Membrane</keyword>
<evidence type="ECO:0000256" key="2">
    <source>
        <dbReference type="SAM" id="Phobius"/>
    </source>
</evidence>
<keyword evidence="4" id="KW-1185">Reference proteome</keyword>
<dbReference type="OrthoDB" id="4428093at2"/>
<keyword evidence="2" id="KW-0812">Transmembrane</keyword>
<sequence length="350" mass="37368">MGTHKLSATATQAERGVVSPAAQHLTITLTVVDTATIFTGPDTVYRYDLPGTGIQEGWATRAVIDQLRTLSPTQWPEIEVIVDASPEVTDIVVATLVAQGVVAYPIDVAAEPPGAEESEPGRRLRSMARAREGANHESTWEMNGRTWFAPTLIAVAVVVVLAGAWWTIRATTGSASTPHEKVVAAATTPASPTSSASVKSPHSSLTSSAASPQTQSQEHLIGQMRVETPPGFTVEERPGTWLLTGPDDTLRIHVSADPIYTVTPETVLKEAVATIESDPELRPVDIPVGPLFEGTRVRYSEIPGDGSVVDWVTWVEHGHLMAMGCHTRHEPTIPNKAACRLAAETLSFVG</sequence>
<feature type="transmembrane region" description="Helical" evidence="2">
    <location>
        <begin position="147"/>
        <end position="168"/>
    </location>
</feature>
<gene>
    <name evidence="3" type="ORF">ATK06_0246</name>
</gene>
<evidence type="ECO:0000313" key="3">
    <source>
        <dbReference type="EMBL" id="PFG27196.1"/>
    </source>
</evidence>
<name>A0A2A9DLF0_9CORY</name>
<accession>A0A2A9DLF0</accession>